<dbReference type="Pfam" id="PF00892">
    <property type="entry name" value="EamA"/>
    <property type="match status" value="2"/>
</dbReference>
<dbReference type="InterPro" id="IPR050638">
    <property type="entry name" value="AA-Vitamin_Transporters"/>
</dbReference>
<feature type="domain" description="EamA" evidence="7">
    <location>
        <begin position="10"/>
        <end position="138"/>
    </location>
</feature>
<feature type="transmembrane region" description="Helical" evidence="6">
    <location>
        <begin position="95"/>
        <end position="116"/>
    </location>
</feature>
<keyword evidence="3 6" id="KW-0812">Transmembrane</keyword>
<feature type="transmembrane region" description="Helical" evidence="6">
    <location>
        <begin position="213"/>
        <end position="234"/>
    </location>
</feature>
<comment type="similarity">
    <text evidence="2">Belongs to the EamA transporter family.</text>
</comment>
<feature type="domain" description="EamA" evidence="7">
    <location>
        <begin position="151"/>
        <end position="283"/>
    </location>
</feature>
<dbReference type="GO" id="GO:0016020">
    <property type="term" value="C:membrane"/>
    <property type="evidence" value="ECO:0007669"/>
    <property type="project" value="UniProtKB-SubCell"/>
</dbReference>
<evidence type="ECO:0000256" key="1">
    <source>
        <dbReference type="ARBA" id="ARBA00004141"/>
    </source>
</evidence>
<keyword evidence="4 6" id="KW-1133">Transmembrane helix</keyword>
<name>A0A2S5KSS3_9PROT</name>
<evidence type="ECO:0000256" key="3">
    <source>
        <dbReference type="ARBA" id="ARBA00022692"/>
    </source>
</evidence>
<feature type="transmembrane region" description="Helical" evidence="6">
    <location>
        <begin position="66"/>
        <end position="89"/>
    </location>
</feature>
<dbReference type="Proteomes" id="UP000238196">
    <property type="component" value="Unassembled WGS sequence"/>
</dbReference>
<reference evidence="8 9" key="1">
    <citation type="submission" date="2018-02" db="EMBL/GenBank/DDBJ databases">
        <title>novel marine gammaproteobacteria from coastal saline agro ecosystem.</title>
        <authorList>
            <person name="Krishnan R."/>
            <person name="Ramesh Kumar N."/>
        </authorList>
    </citation>
    <scope>NUCLEOTIDE SEQUENCE [LARGE SCALE GENOMIC DNA]</scope>
    <source>
        <strain evidence="8 9">228</strain>
    </source>
</reference>
<feature type="transmembrane region" description="Helical" evidence="6">
    <location>
        <begin position="128"/>
        <end position="147"/>
    </location>
</feature>
<accession>A0A2S5KSS3</accession>
<feature type="transmembrane region" description="Helical" evidence="6">
    <location>
        <begin position="267"/>
        <end position="285"/>
    </location>
</feature>
<feature type="transmembrane region" description="Helical" evidence="6">
    <location>
        <begin position="153"/>
        <end position="169"/>
    </location>
</feature>
<proteinExistence type="inferred from homology"/>
<dbReference type="EMBL" id="PRLP01000024">
    <property type="protein sequence ID" value="PPC77901.1"/>
    <property type="molecule type" value="Genomic_DNA"/>
</dbReference>
<keyword evidence="5 6" id="KW-0472">Membrane</keyword>
<evidence type="ECO:0000259" key="7">
    <source>
        <dbReference type="Pfam" id="PF00892"/>
    </source>
</evidence>
<dbReference type="AlphaFoldDB" id="A0A2S5KSS3"/>
<feature type="transmembrane region" description="Helical" evidence="6">
    <location>
        <begin position="181"/>
        <end position="201"/>
    </location>
</feature>
<organism evidence="8 9">
    <name type="scientific">Proteobacteria bacterium 228</name>
    <dbReference type="NCBI Taxonomy" id="2083153"/>
    <lineage>
        <taxon>Bacteria</taxon>
        <taxon>Pseudomonadati</taxon>
        <taxon>Pseudomonadota</taxon>
    </lineage>
</organism>
<dbReference type="PANTHER" id="PTHR32322:SF2">
    <property type="entry name" value="EAMA DOMAIN-CONTAINING PROTEIN"/>
    <property type="match status" value="1"/>
</dbReference>
<gene>
    <name evidence="8" type="ORF">C4K68_08030</name>
</gene>
<evidence type="ECO:0000256" key="5">
    <source>
        <dbReference type="ARBA" id="ARBA00023136"/>
    </source>
</evidence>
<comment type="subcellular location">
    <subcellularLocation>
        <location evidence="1">Membrane</location>
        <topology evidence="1">Multi-pass membrane protein</topology>
    </subcellularLocation>
</comment>
<feature type="transmembrane region" description="Helical" evidence="6">
    <location>
        <begin position="241"/>
        <end position="261"/>
    </location>
</feature>
<evidence type="ECO:0000256" key="2">
    <source>
        <dbReference type="ARBA" id="ARBA00007362"/>
    </source>
</evidence>
<sequence>MLSRRFLPTVVLATFLFGSSFPASKALLHDMAPLWLVSLRFLTAALSLLPVVIWQWRRGRLPRAMPWGKLLLIGLLQTTGSMALLNLGLQTTLPATAAILMASNPLWVALLSWLLLRERIQWQVWSGSVLALAGVMLCLGITSLTATLSGGELLVLCGTWSWALATLAIRRFALPLDSWTLSFWQMLMGALALGLLALLSGQSFALPDSLSSWLTFGWLALPATTGAMVTWFMALAMGGAVYASGFLFLTPLFATLIGFALTRHLPAASTLLGGVLIGCGIYWAARRPVRQNTADASAIKSVQ</sequence>
<evidence type="ECO:0000256" key="4">
    <source>
        <dbReference type="ARBA" id="ARBA00022989"/>
    </source>
</evidence>
<dbReference type="OrthoDB" id="5430053at2"/>
<protein>
    <submittedName>
        <fullName evidence="8">EamA family transporter</fullName>
    </submittedName>
</protein>
<dbReference type="Gene3D" id="1.10.3730.20">
    <property type="match status" value="1"/>
</dbReference>
<evidence type="ECO:0000313" key="9">
    <source>
        <dbReference type="Proteomes" id="UP000238196"/>
    </source>
</evidence>
<evidence type="ECO:0000313" key="8">
    <source>
        <dbReference type="EMBL" id="PPC77901.1"/>
    </source>
</evidence>
<dbReference type="PANTHER" id="PTHR32322">
    <property type="entry name" value="INNER MEMBRANE TRANSPORTER"/>
    <property type="match status" value="1"/>
</dbReference>
<comment type="caution">
    <text evidence="8">The sequence shown here is derived from an EMBL/GenBank/DDBJ whole genome shotgun (WGS) entry which is preliminary data.</text>
</comment>
<dbReference type="SUPFAM" id="SSF103481">
    <property type="entry name" value="Multidrug resistance efflux transporter EmrE"/>
    <property type="match status" value="2"/>
</dbReference>
<feature type="transmembrane region" description="Helical" evidence="6">
    <location>
        <begin position="32"/>
        <end position="54"/>
    </location>
</feature>
<evidence type="ECO:0000256" key="6">
    <source>
        <dbReference type="SAM" id="Phobius"/>
    </source>
</evidence>
<dbReference type="InterPro" id="IPR037185">
    <property type="entry name" value="EmrE-like"/>
</dbReference>
<dbReference type="InterPro" id="IPR000620">
    <property type="entry name" value="EamA_dom"/>
</dbReference>